<evidence type="ECO:0000256" key="2">
    <source>
        <dbReference type="ARBA" id="ARBA00022801"/>
    </source>
</evidence>
<dbReference type="EMBL" id="JBHSRS010000015">
    <property type="protein sequence ID" value="MFC6280949.1"/>
    <property type="molecule type" value="Genomic_DNA"/>
</dbReference>
<dbReference type="Gene3D" id="1.10.439.10">
    <property type="entry name" value="Penicillin Amidohydrolase, domain 1"/>
    <property type="match status" value="1"/>
</dbReference>
<dbReference type="InterPro" id="IPR043146">
    <property type="entry name" value="Penicillin_amidase_N_B-knob"/>
</dbReference>
<dbReference type="RefSeq" id="WP_371436099.1">
    <property type="nucleotide sequence ID" value="NZ_JBHSRS010000015.1"/>
</dbReference>
<gene>
    <name evidence="4" type="ORF">ACFQND_06860</name>
</gene>
<dbReference type="PIRSF" id="PIRSF001227">
    <property type="entry name" value="Pen_acylase"/>
    <property type="match status" value="1"/>
</dbReference>
<name>A0ABW1TVK2_9BURK</name>
<evidence type="ECO:0000256" key="3">
    <source>
        <dbReference type="ARBA" id="ARBA00023145"/>
    </source>
</evidence>
<dbReference type="Pfam" id="PF01804">
    <property type="entry name" value="Penicil_amidase"/>
    <property type="match status" value="1"/>
</dbReference>
<dbReference type="InterPro" id="IPR014395">
    <property type="entry name" value="Pen/GL7ACA/AHL_acylase"/>
</dbReference>
<keyword evidence="5" id="KW-1185">Reference proteome</keyword>
<dbReference type="PANTHER" id="PTHR34218:SF4">
    <property type="entry name" value="ACYL-HOMOSERINE LACTONE ACYLASE QUIP"/>
    <property type="match status" value="1"/>
</dbReference>
<comment type="caution">
    <text evidence="4">The sequence shown here is derived from an EMBL/GenBank/DDBJ whole genome shotgun (WGS) entry which is preliminary data.</text>
</comment>
<keyword evidence="2" id="KW-0378">Hydrolase</keyword>
<dbReference type="InterPro" id="IPR023343">
    <property type="entry name" value="Penicillin_amidase_dom1"/>
</dbReference>
<dbReference type="SUPFAM" id="SSF56235">
    <property type="entry name" value="N-terminal nucleophile aminohydrolases (Ntn hydrolases)"/>
    <property type="match status" value="1"/>
</dbReference>
<organism evidence="4 5">
    <name type="scientific">Polaromonas aquatica</name>
    <dbReference type="NCBI Taxonomy" id="332657"/>
    <lineage>
        <taxon>Bacteria</taxon>
        <taxon>Pseudomonadati</taxon>
        <taxon>Pseudomonadota</taxon>
        <taxon>Betaproteobacteria</taxon>
        <taxon>Burkholderiales</taxon>
        <taxon>Comamonadaceae</taxon>
        <taxon>Polaromonas</taxon>
    </lineage>
</organism>
<accession>A0ABW1TVK2</accession>
<dbReference type="PANTHER" id="PTHR34218">
    <property type="entry name" value="PEPTIDASE S45 PENICILLIN AMIDASE"/>
    <property type="match status" value="1"/>
</dbReference>
<dbReference type="InterPro" id="IPR029055">
    <property type="entry name" value="Ntn_hydrolases_N"/>
</dbReference>
<dbReference type="Gene3D" id="3.60.20.10">
    <property type="entry name" value="Glutamine Phosphoribosylpyrophosphate, subunit 1, domain 1"/>
    <property type="match status" value="1"/>
</dbReference>
<dbReference type="CDD" id="cd03747">
    <property type="entry name" value="Ntn_PGA_like"/>
    <property type="match status" value="1"/>
</dbReference>
<dbReference type="Proteomes" id="UP001596270">
    <property type="component" value="Unassembled WGS sequence"/>
</dbReference>
<comment type="similarity">
    <text evidence="1">Belongs to the peptidase S45 family.</text>
</comment>
<dbReference type="Gene3D" id="1.10.1400.10">
    <property type="match status" value="1"/>
</dbReference>
<proteinExistence type="inferred from homology"/>
<dbReference type="InterPro" id="IPR043147">
    <property type="entry name" value="Penicillin_amidase_A-knob"/>
</dbReference>
<protein>
    <submittedName>
        <fullName evidence="4">Penicillin acylase family protein</fullName>
    </submittedName>
</protein>
<dbReference type="InterPro" id="IPR002692">
    <property type="entry name" value="S45"/>
</dbReference>
<reference evidence="5" key="1">
    <citation type="journal article" date="2019" name="Int. J. Syst. Evol. Microbiol.">
        <title>The Global Catalogue of Microorganisms (GCM) 10K type strain sequencing project: providing services to taxonomists for standard genome sequencing and annotation.</title>
        <authorList>
            <consortium name="The Broad Institute Genomics Platform"/>
            <consortium name="The Broad Institute Genome Sequencing Center for Infectious Disease"/>
            <person name="Wu L."/>
            <person name="Ma J."/>
        </authorList>
    </citation>
    <scope>NUCLEOTIDE SEQUENCE [LARGE SCALE GENOMIC DNA]</scope>
    <source>
        <strain evidence="5">CCUG 39402</strain>
    </source>
</reference>
<sequence>MIWFKRTLGSLGALLLVAVGVAGVYVYRAFPALDGELQAAGLAAPVTVARDGSDLTHIKAQSPHDAWFSLGYVHAQERGWQLEFNRRVMHGELSEAFGPATLDTDKLLRTLGIMRAAELQWQNLPAEGRDALQAYSDGINAFYESSSQALSPEFHILGIKPGGSSGKAWTPQDSVGWSLMMALDLGGNWGTEFARLSAARVVGGAQLQQLFPPYPGESPASSVDFAKLYAGLGVYRTVVQGATKTIADPARISGAKGLFDAQKPEKMLSALASGINDWAGGLGVVDGKGSNNWVVSGTHSTSGKPLLANDPHLALSAPAIWYFARLQAPAGKAAGGSAAPAIDAIGATLPGLPFVVLGRTSKVAWTFTNTNPDVQDLYLEQINPANPRQYRVPAAGGEQAWADFKVREEIIKIKGQPDLRLAVRESRHGPVLSDAQKSHTDLLDTSKYVIALRWSALEADNKTVLAGIRANQAQSVDELLAAFASHHSPMQNLVAADVDGNVSFKAVGKMPLRKPGNDILGMAPSPGWDARYDWTGWVPYEQTPQTGKAAIDAKGWLSTANQRITPPGYPIFMGQDWTVPYRYDRIEQLLAATPKHDMASMQKIQGDQLSLATVRLLPFLQKTLQQTPGQPLVGAITRAMQGFDGTMRADQAAPLVFAAWADELTRGVVGGKLGPGLFKALYGKRNFRSTIEDIMERDDADWCGAGGCAAQSAAALERAVTRLQSDYGPDVSQWTWGRAHYALSAHKPFGNVPLLARFFDVRVPTGGDTFTVNVGQYWSNDEKTPFASRHAASLRALYDLADMENSRFIYQTGQSGLVFSGRYSDMRDGWAAVQYRPLQMNPAAMAHQLTLRP</sequence>
<keyword evidence="3" id="KW-0865">Zymogen</keyword>
<dbReference type="Gene3D" id="2.30.120.10">
    <property type="match status" value="1"/>
</dbReference>
<evidence type="ECO:0000313" key="4">
    <source>
        <dbReference type="EMBL" id="MFC6280949.1"/>
    </source>
</evidence>
<evidence type="ECO:0000256" key="1">
    <source>
        <dbReference type="ARBA" id="ARBA00006586"/>
    </source>
</evidence>
<evidence type="ECO:0000313" key="5">
    <source>
        <dbReference type="Proteomes" id="UP001596270"/>
    </source>
</evidence>